<feature type="domain" description="NIPSNAP" evidence="1">
    <location>
        <begin position="37"/>
        <end position="134"/>
    </location>
</feature>
<protein>
    <recommendedName>
        <fullName evidence="1">NIPSNAP domain-containing protein</fullName>
    </recommendedName>
</protein>
<dbReference type="SUPFAM" id="SSF54909">
    <property type="entry name" value="Dimeric alpha+beta barrel"/>
    <property type="match status" value="1"/>
</dbReference>
<evidence type="ECO:0000313" key="3">
    <source>
        <dbReference type="Proteomes" id="UP000321513"/>
    </source>
</evidence>
<dbReference type="Proteomes" id="UP000321513">
    <property type="component" value="Unassembled WGS sequence"/>
</dbReference>
<dbReference type="InterPro" id="IPR012577">
    <property type="entry name" value="NIPSNAP"/>
</dbReference>
<sequence>MKIWKKALLLTLIVYPFITFGQLRNELSANKNLAVIELRNYLLRPGQRENFTNLFEANFIISQQEAGSCTLGQYKVKGAENHFFWIRGFESMASRNKALNDFYTSIIWKQNRSTANSMILNNDNVHLLKPLNISDSTNEASFNSNWFGRQKGFAVIDFYISNTKLDKLIEFVKKQYSYMLSKANIENTSFWVSETSINDFPALPVFQDKNLLVQISFYKDELEYRTKMKALKSEMNDQQETDMADLVTVKNTLLIYPTKKSFSYSQK</sequence>
<gene>
    <name evidence="2" type="ORF">SAE01_03020</name>
</gene>
<dbReference type="EMBL" id="BJYT01000001">
    <property type="protein sequence ID" value="GEO07806.1"/>
    <property type="molecule type" value="Genomic_DNA"/>
</dbReference>
<keyword evidence="3" id="KW-1185">Reference proteome</keyword>
<dbReference type="OrthoDB" id="9809695at2"/>
<name>A0A512B772_9BACT</name>
<dbReference type="Pfam" id="PF07978">
    <property type="entry name" value="NIPSNAP"/>
    <property type="match status" value="1"/>
</dbReference>
<accession>A0A512B772</accession>
<dbReference type="InterPro" id="IPR011008">
    <property type="entry name" value="Dimeric_a/b-barrel"/>
</dbReference>
<dbReference type="RefSeq" id="WP_147201764.1">
    <property type="nucleotide sequence ID" value="NZ_BJYT01000001.1"/>
</dbReference>
<evidence type="ECO:0000313" key="2">
    <source>
        <dbReference type="EMBL" id="GEO07806.1"/>
    </source>
</evidence>
<organism evidence="2 3">
    <name type="scientific">Segetibacter aerophilus</name>
    <dbReference type="NCBI Taxonomy" id="670293"/>
    <lineage>
        <taxon>Bacteria</taxon>
        <taxon>Pseudomonadati</taxon>
        <taxon>Bacteroidota</taxon>
        <taxon>Chitinophagia</taxon>
        <taxon>Chitinophagales</taxon>
        <taxon>Chitinophagaceae</taxon>
        <taxon>Segetibacter</taxon>
    </lineage>
</organism>
<comment type="caution">
    <text evidence="2">The sequence shown here is derived from an EMBL/GenBank/DDBJ whole genome shotgun (WGS) entry which is preliminary data.</text>
</comment>
<dbReference type="Gene3D" id="3.30.70.100">
    <property type="match status" value="1"/>
</dbReference>
<proteinExistence type="predicted"/>
<reference evidence="2 3" key="1">
    <citation type="submission" date="2019-07" db="EMBL/GenBank/DDBJ databases">
        <title>Whole genome shotgun sequence of Segetibacter aerophilus NBRC 106135.</title>
        <authorList>
            <person name="Hosoyama A."/>
            <person name="Uohara A."/>
            <person name="Ohji S."/>
            <person name="Ichikawa N."/>
        </authorList>
    </citation>
    <scope>NUCLEOTIDE SEQUENCE [LARGE SCALE GENOMIC DNA]</scope>
    <source>
        <strain evidence="2 3">NBRC 106135</strain>
    </source>
</reference>
<evidence type="ECO:0000259" key="1">
    <source>
        <dbReference type="Pfam" id="PF07978"/>
    </source>
</evidence>
<dbReference type="AlphaFoldDB" id="A0A512B772"/>